<keyword evidence="2" id="KW-1185">Reference proteome</keyword>
<gene>
    <name evidence="1" type="ORF">M011DRAFT_462434</name>
</gene>
<dbReference type="OrthoDB" id="3993201at2759"/>
<proteinExistence type="predicted"/>
<dbReference type="EMBL" id="MU006608">
    <property type="protein sequence ID" value="KAF2742504.1"/>
    <property type="molecule type" value="Genomic_DNA"/>
</dbReference>
<evidence type="ECO:0000313" key="1">
    <source>
        <dbReference type="EMBL" id="KAF2742504.1"/>
    </source>
</evidence>
<organism evidence="1 2">
    <name type="scientific">Sporormia fimetaria CBS 119925</name>
    <dbReference type="NCBI Taxonomy" id="1340428"/>
    <lineage>
        <taxon>Eukaryota</taxon>
        <taxon>Fungi</taxon>
        <taxon>Dikarya</taxon>
        <taxon>Ascomycota</taxon>
        <taxon>Pezizomycotina</taxon>
        <taxon>Dothideomycetes</taxon>
        <taxon>Pleosporomycetidae</taxon>
        <taxon>Pleosporales</taxon>
        <taxon>Sporormiaceae</taxon>
        <taxon>Sporormia</taxon>
    </lineage>
</organism>
<reference evidence="1" key="1">
    <citation type="journal article" date="2020" name="Stud. Mycol.">
        <title>101 Dothideomycetes genomes: a test case for predicting lifestyles and emergence of pathogens.</title>
        <authorList>
            <person name="Haridas S."/>
            <person name="Albert R."/>
            <person name="Binder M."/>
            <person name="Bloem J."/>
            <person name="Labutti K."/>
            <person name="Salamov A."/>
            <person name="Andreopoulos B."/>
            <person name="Baker S."/>
            <person name="Barry K."/>
            <person name="Bills G."/>
            <person name="Bluhm B."/>
            <person name="Cannon C."/>
            <person name="Castanera R."/>
            <person name="Culley D."/>
            <person name="Daum C."/>
            <person name="Ezra D."/>
            <person name="Gonzalez J."/>
            <person name="Henrissat B."/>
            <person name="Kuo A."/>
            <person name="Liang C."/>
            <person name="Lipzen A."/>
            <person name="Lutzoni F."/>
            <person name="Magnuson J."/>
            <person name="Mondo S."/>
            <person name="Nolan M."/>
            <person name="Ohm R."/>
            <person name="Pangilinan J."/>
            <person name="Park H.-J."/>
            <person name="Ramirez L."/>
            <person name="Alfaro M."/>
            <person name="Sun H."/>
            <person name="Tritt A."/>
            <person name="Yoshinaga Y."/>
            <person name="Zwiers L.-H."/>
            <person name="Turgeon B."/>
            <person name="Goodwin S."/>
            <person name="Spatafora J."/>
            <person name="Crous P."/>
            <person name="Grigoriev I."/>
        </authorList>
    </citation>
    <scope>NUCLEOTIDE SEQUENCE</scope>
    <source>
        <strain evidence="1">CBS 119925</strain>
    </source>
</reference>
<protein>
    <submittedName>
        <fullName evidence="1">Uncharacterized protein</fullName>
    </submittedName>
</protein>
<dbReference type="AlphaFoldDB" id="A0A6A6UYF6"/>
<name>A0A6A6UYF6_9PLEO</name>
<evidence type="ECO:0000313" key="2">
    <source>
        <dbReference type="Proteomes" id="UP000799440"/>
    </source>
</evidence>
<dbReference type="Proteomes" id="UP000799440">
    <property type="component" value="Unassembled WGS sequence"/>
</dbReference>
<accession>A0A6A6UYF6</accession>
<sequence length="114" mass="12286">MREATSSATINFADFPDYDPDANASPILRIPMQTQFAEAESRAVPEAEEEILPTIFTVSDPSTHIHPPSAMQDVADNSAIDFQGLASKVGETVGRTKRVLQGVVDEALATKARN</sequence>